<dbReference type="STRING" id="319236.BST91_06555"/>
<keyword evidence="1" id="KW-0678">Repressor</keyword>
<dbReference type="InterPro" id="IPR009061">
    <property type="entry name" value="DNA-bd_dom_put_sf"/>
</dbReference>
<proteinExistence type="predicted"/>
<dbReference type="PANTHER" id="PTHR30204:SF69">
    <property type="entry name" value="MERR-FAMILY TRANSCRIPTIONAL REGULATOR"/>
    <property type="match status" value="1"/>
</dbReference>
<dbReference type="PROSITE" id="PS50937">
    <property type="entry name" value="HTH_MERR_2"/>
    <property type="match status" value="1"/>
</dbReference>
<dbReference type="EMBL" id="BBML01000006">
    <property type="protein sequence ID" value="GAK97686.1"/>
    <property type="molecule type" value="Genomic_DNA"/>
</dbReference>
<dbReference type="CDD" id="cd01104">
    <property type="entry name" value="HTH_MlrA-CarA"/>
    <property type="match status" value="1"/>
</dbReference>
<evidence type="ECO:0000313" key="6">
    <source>
        <dbReference type="Proteomes" id="UP000029221"/>
    </source>
</evidence>
<dbReference type="InterPro" id="IPR047057">
    <property type="entry name" value="MerR_fam"/>
</dbReference>
<dbReference type="Proteomes" id="UP000029221">
    <property type="component" value="Unassembled WGS sequence"/>
</dbReference>
<dbReference type="Gene3D" id="3.40.50.280">
    <property type="entry name" value="Cobalamin-binding domain"/>
    <property type="match status" value="1"/>
</dbReference>
<keyword evidence="6" id="KW-1185">Reference proteome</keyword>
<evidence type="ECO:0000256" key="2">
    <source>
        <dbReference type="ARBA" id="ARBA00023015"/>
    </source>
</evidence>
<comment type="caution">
    <text evidence="5">The sequence shown here is derived from an EMBL/GenBank/DDBJ whole genome shotgun (WGS) entry which is preliminary data.</text>
</comment>
<gene>
    <name evidence="5" type="ORF">JCM19294_222</name>
</gene>
<dbReference type="InterPro" id="IPR000551">
    <property type="entry name" value="MerR-type_HTH_dom"/>
</dbReference>
<dbReference type="SUPFAM" id="SSF46955">
    <property type="entry name" value="Putative DNA-binding domain"/>
    <property type="match status" value="1"/>
</dbReference>
<dbReference type="Pfam" id="PF02607">
    <property type="entry name" value="B12-binding_2"/>
    <property type="match status" value="1"/>
</dbReference>
<dbReference type="GO" id="GO:0003700">
    <property type="term" value="F:DNA-binding transcription factor activity"/>
    <property type="evidence" value="ECO:0007669"/>
    <property type="project" value="InterPro"/>
</dbReference>
<dbReference type="RefSeq" id="WP_042279416.1">
    <property type="nucleotide sequence ID" value="NZ_BBML01000006.1"/>
</dbReference>
<reference evidence="5" key="1">
    <citation type="journal article" date="2014" name="Genome Announc.">
        <title>Draft Genome Sequences of Marine Flavobacterium Nonlabens Strains NR17, NR24, NR27, NR32, NR33, and Ara13.</title>
        <authorList>
            <person name="Nakanishi M."/>
            <person name="Meirelles P."/>
            <person name="Suzuki R."/>
            <person name="Takatani N."/>
            <person name="Mino S."/>
            <person name="Suda W."/>
            <person name="Oshima K."/>
            <person name="Hattori M."/>
            <person name="Ohkuma M."/>
            <person name="Hosokawa M."/>
            <person name="Miyashita K."/>
            <person name="Thompson F.L."/>
            <person name="Niwa A."/>
            <person name="Sawabe T."/>
            <person name="Sawabe T."/>
        </authorList>
    </citation>
    <scope>NUCLEOTIDE SEQUENCE [LARGE SCALE GENOMIC DNA]</scope>
    <source>
        <strain evidence="5">JCM 19294</strain>
    </source>
</reference>
<keyword evidence="2" id="KW-0805">Transcription regulation</keyword>
<name>A0A090QQB4_9FLAO</name>
<keyword evidence="4" id="KW-0804">Transcription</keyword>
<dbReference type="Gene3D" id="1.10.1240.10">
    <property type="entry name" value="Methionine synthase domain"/>
    <property type="match status" value="1"/>
</dbReference>
<dbReference type="AlphaFoldDB" id="A0A090QQB4"/>
<dbReference type="eggNOG" id="COG5012">
    <property type="taxonomic scope" value="Bacteria"/>
</dbReference>
<evidence type="ECO:0000256" key="4">
    <source>
        <dbReference type="ARBA" id="ARBA00023163"/>
    </source>
</evidence>
<accession>A0A090QQB4</accession>
<dbReference type="eggNOG" id="COG0789">
    <property type="taxonomic scope" value="Bacteria"/>
</dbReference>
<evidence type="ECO:0000256" key="1">
    <source>
        <dbReference type="ARBA" id="ARBA00022491"/>
    </source>
</evidence>
<dbReference type="PANTHER" id="PTHR30204">
    <property type="entry name" value="REDOX-CYCLING DRUG-SENSING TRANSCRIPTIONAL ACTIVATOR SOXR"/>
    <property type="match status" value="1"/>
</dbReference>
<dbReference type="InterPro" id="IPR036594">
    <property type="entry name" value="Meth_synthase_dom"/>
</dbReference>
<evidence type="ECO:0000256" key="3">
    <source>
        <dbReference type="ARBA" id="ARBA00023125"/>
    </source>
</evidence>
<dbReference type="Pfam" id="PF13411">
    <property type="entry name" value="MerR_1"/>
    <property type="match status" value="1"/>
</dbReference>
<dbReference type="Gene3D" id="1.10.1660.10">
    <property type="match status" value="1"/>
</dbReference>
<evidence type="ECO:0000313" key="5">
    <source>
        <dbReference type="EMBL" id="GAK97686.1"/>
    </source>
</evidence>
<dbReference type="GO" id="GO:0003677">
    <property type="term" value="F:DNA binding"/>
    <property type="evidence" value="ECO:0007669"/>
    <property type="project" value="UniProtKB-KW"/>
</dbReference>
<organism evidence="5 6">
    <name type="scientific">Nonlabens tegetincola</name>
    <dbReference type="NCBI Taxonomy" id="323273"/>
    <lineage>
        <taxon>Bacteria</taxon>
        <taxon>Pseudomonadati</taxon>
        <taxon>Bacteroidota</taxon>
        <taxon>Flavobacteriia</taxon>
        <taxon>Flavobacteriales</taxon>
        <taxon>Flavobacteriaceae</taxon>
        <taxon>Nonlabens</taxon>
    </lineage>
</organism>
<dbReference type="InterPro" id="IPR003759">
    <property type="entry name" value="Cbl-bd_cap"/>
</dbReference>
<keyword evidence="3" id="KW-0238">DNA-binding</keyword>
<protein>
    <submittedName>
        <fullName evidence="5">Transcriptional regulator</fullName>
    </submittedName>
</protein>
<dbReference type="SMART" id="SM00422">
    <property type="entry name" value="HTH_MERR"/>
    <property type="match status" value="1"/>
</dbReference>
<sequence length="304" mass="35470">MIKSKFSIKDLENLSGIKSHTIRIWEKRYNLLEPDRTDTNIRTYDLSMLQKILNVSYLRNAGIKISTIASLSSEEIEAQVRKYAERNNRNDHAIQELKLAMVNFDQEMFQRIYTSVLDEVGFTGVFYNLFVPFLEELGYLWQSKTINLAHEHFISHLIKQKVLVNLEKYQYKHFEATDHVFVLFLPENEMHDLGLLFLNYELLRRGCNTVYLGASMMLDSLPFFKKGGITPTYITYITVQPTEKQLPTFLRQFDRKVAKGDDVKLWILGHLAQKIKPSDLSKNQIVFPGITNLLEQIPELITNE</sequence>